<sequence>KEERELAKTNTLSEDLTDLKRFDRMDGVTDGFERERVRSSERDSEIN</sequence>
<evidence type="ECO:0000313" key="1">
    <source>
        <dbReference type="EMBL" id="MCI59783.1"/>
    </source>
</evidence>
<dbReference type="Proteomes" id="UP000265520">
    <property type="component" value="Unassembled WGS sequence"/>
</dbReference>
<reference evidence="1 2" key="1">
    <citation type="journal article" date="2018" name="Front. Plant Sci.">
        <title>Red Clover (Trifolium pratense) and Zigzag Clover (T. medium) - A Picture of Genomic Similarities and Differences.</title>
        <authorList>
            <person name="Dluhosova J."/>
            <person name="Istvanek J."/>
            <person name="Nedelnik J."/>
            <person name="Repkova J."/>
        </authorList>
    </citation>
    <scope>NUCLEOTIDE SEQUENCE [LARGE SCALE GENOMIC DNA]</scope>
    <source>
        <strain evidence="2">cv. 10/8</strain>
        <tissue evidence="1">Leaf</tissue>
    </source>
</reference>
<organism evidence="1 2">
    <name type="scientific">Trifolium medium</name>
    <dbReference type="NCBI Taxonomy" id="97028"/>
    <lineage>
        <taxon>Eukaryota</taxon>
        <taxon>Viridiplantae</taxon>
        <taxon>Streptophyta</taxon>
        <taxon>Embryophyta</taxon>
        <taxon>Tracheophyta</taxon>
        <taxon>Spermatophyta</taxon>
        <taxon>Magnoliopsida</taxon>
        <taxon>eudicotyledons</taxon>
        <taxon>Gunneridae</taxon>
        <taxon>Pentapetalae</taxon>
        <taxon>rosids</taxon>
        <taxon>fabids</taxon>
        <taxon>Fabales</taxon>
        <taxon>Fabaceae</taxon>
        <taxon>Papilionoideae</taxon>
        <taxon>50 kb inversion clade</taxon>
        <taxon>NPAAA clade</taxon>
        <taxon>Hologalegina</taxon>
        <taxon>IRL clade</taxon>
        <taxon>Trifolieae</taxon>
        <taxon>Trifolium</taxon>
    </lineage>
</organism>
<comment type="caution">
    <text evidence="1">The sequence shown here is derived from an EMBL/GenBank/DDBJ whole genome shotgun (WGS) entry which is preliminary data.</text>
</comment>
<accession>A0A392TF60</accession>
<proteinExistence type="predicted"/>
<feature type="non-terminal residue" evidence="1">
    <location>
        <position position="1"/>
    </location>
</feature>
<evidence type="ECO:0000313" key="2">
    <source>
        <dbReference type="Proteomes" id="UP000265520"/>
    </source>
</evidence>
<name>A0A392TF60_9FABA</name>
<protein>
    <submittedName>
        <fullName evidence="1">Uncharacterized protein</fullName>
    </submittedName>
</protein>
<keyword evidence="2" id="KW-1185">Reference proteome</keyword>
<dbReference type="EMBL" id="LXQA010569812">
    <property type="protein sequence ID" value="MCI59783.1"/>
    <property type="molecule type" value="Genomic_DNA"/>
</dbReference>
<dbReference type="AlphaFoldDB" id="A0A392TF60"/>